<gene>
    <name evidence="3" type="ORF">PSACC_01324</name>
</gene>
<dbReference type="PANTHER" id="PTHR14580:SF0">
    <property type="entry name" value="MULTIPLE MYELOMA TUMOR-ASSOCIATED PROTEIN 2"/>
    <property type="match status" value="1"/>
</dbReference>
<sequence>MSHPTRGKDKFNWDDVKNDRHRMNYLGNSVKMPNSRHKDVFWYAKQNKGAEDLQKELKAQKEREAKLTGFYLAKGFGAKLPEELPETTTNEKESKEEIRRLKQERKQAREAKKLSKEKRKSKSKRDDKDEHNV</sequence>
<accession>A0A2H9TM44</accession>
<dbReference type="PANTHER" id="PTHR14580">
    <property type="entry name" value="MULTIPLE MYELOMA TUMOR-ASSOCIATED PROTEIN 2 FAMILY MEMBER"/>
    <property type="match status" value="1"/>
</dbReference>
<evidence type="ECO:0000313" key="4">
    <source>
        <dbReference type="Proteomes" id="UP000240830"/>
    </source>
</evidence>
<dbReference type="Pfam" id="PF10159">
    <property type="entry name" value="MMtag"/>
    <property type="match status" value="1"/>
</dbReference>
<feature type="compositionally biased region" description="Basic and acidic residues" evidence="1">
    <location>
        <begin position="124"/>
        <end position="133"/>
    </location>
</feature>
<keyword evidence="4" id="KW-1185">Reference proteome</keyword>
<comment type="caution">
    <text evidence="3">The sequence shown here is derived from an EMBL/GenBank/DDBJ whole genome shotgun (WGS) entry which is preliminary data.</text>
</comment>
<dbReference type="Proteomes" id="UP000240830">
    <property type="component" value="Unassembled WGS sequence"/>
</dbReference>
<organism evidence="3 4">
    <name type="scientific">Paramicrosporidium saccamoebae</name>
    <dbReference type="NCBI Taxonomy" id="1246581"/>
    <lineage>
        <taxon>Eukaryota</taxon>
        <taxon>Fungi</taxon>
        <taxon>Fungi incertae sedis</taxon>
        <taxon>Cryptomycota</taxon>
        <taxon>Cryptomycota incertae sedis</taxon>
        <taxon>Paramicrosporidium</taxon>
    </lineage>
</organism>
<evidence type="ECO:0000259" key="2">
    <source>
        <dbReference type="Pfam" id="PF10159"/>
    </source>
</evidence>
<proteinExistence type="predicted"/>
<evidence type="ECO:0000256" key="1">
    <source>
        <dbReference type="SAM" id="MobiDB-lite"/>
    </source>
</evidence>
<dbReference type="InterPro" id="IPR039207">
    <property type="entry name" value="MMTAG2-like"/>
</dbReference>
<feature type="compositionally biased region" description="Basic and acidic residues" evidence="1">
    <location>
        <begin position="89"/>
        <end position="114"/>
    </location>
</feature>
<evidence type="ECO:0000313" key="3">
    <source>
        <dbReference type="EMBL" id="PJF18823.1"/>
    </source>
</evidence>
<name>A0A2H9TM44_9FUNG</name>
<feature type="region of interest" description="Disordered" evidence="1">
    <location>
        <begin position="78"/>
        <end position="133"/>
    </location>
</feature>
<dbReference type="AlphaFoldDB" id="A0A2H9TM44"/>
<dbReference type="InterPro" id="IPR019315">
    <property type="entry name" value="MMTA2_N"/>
</dbReference>
<dbReference type="OrthoDB" id="5390672at2759"/>
<reference evidence="3 4" key="1">
    <citation type="submission" date="2016-10" db="EMBL/GenBank/DDBJ databases">
        <title>The genome of Paramicrosporidium saccamoebae is the missing link in understanding Cryptomycota and Microsporidia evolution.</title>
        <authorList>
            <person name="Quandt C.A."/>
            <person name="Beaudet D."/>
            <person name="Corsaro D."/>
            <person name="Michel R."/>
            <person name="Corradi N."/>
            <person name="James T."/>
        </authorList>
    </citation>
    <scope>NUCLEOTIDE SEQUENCE [LARGE SCALE GENOMIC DNA]</scope>
    <source>
        <strain evidence="3 4">KSL3</strain>
    </source>
</reference>
<protein>
    <recommendedName>
        <fullName evidence="2">Multiple myeloma tumor-associated protein 2-like N-terminal domain-containing protein</fullName>
    </recommendedName>
</protein>
<dbReference type="EMBL" id="MTSL01000101">
    <property type="protein sequence ID" value="PJF18823.1"/>
    <property type="molecule type" value="Genomic_DNA"/>
</dbReference>
<feature type="domain" description="Multiple myeloma tumor-associated protein 2-like N-terminal" evidence="2">
    <location>
        <begin position="7"/>
        <end position="66"/>
    </location>
</feature>